<proteinExistence type="predicted"/>
<keyword evidence="9" id="KW-1185">Reference proteome</keyword>
<feature type="domain" description="Nitroreductase" evidence="7">
    <location>
        <begin position="27"/>
        <end position="194"/>
    </location>
</feature>
<dbReference type="InterPro" id="IPR050627">
    <property type="entry name" value="Nitroreductase/BluB"/>
</dbReference>
<dbReference type="SUPFAM" id="SSF55469">
    <property type="entry name" value="FMN-dependent nitroreductase-like"/>
    <property type="match status" value="1"/>
</dbReference>
<dbReference type="InterPro" id="IPR029479">
    <property type="entry name" value="Nitroreductase"/>
</dbReference>
<dbReference type="Pfam" id="PF00881">
    <property type="entry name" value="Nitroreductase"/>
    <property type="match status" value="1"/>
</dbReference>
<dbReference type="PANTHER" id="PTHR23026">
    <property type="entry name" value="NADPH NITROREDUCTASE"/>
    <property type="match status" value="1"/>
</dbReference>
<accession>S2EBS8</accession>
<dbReference type="InterPro" id="IPR000415">
    <property type="entry name" value="Nitroreductase-like"/>
</dbReference>
<dbReference type="PANTHER" id="PTHR23026:SF90">
    <property type="entry name" value="IODOTYROSINE DEIODINASE 1"/>
    <property type="match status" value="1"/>
</dbReference>
<dbReference type="GO" id="GO:0016491">
    <property type="term" value="F:oxidoreductase activity"/>
    <property type="evidence" value="ECO:0007669"/>
    <property type="project" value="UniProtKB-KW"/>
</dbReference>
<dbReference type="Gene3D" id="3.40.109.10">
    <property type="entry name" value="NADH Oxidase"/>
    <property type="match status" value="1"/>
</dbReference>
<evidence type="ECO:0000256" key="5">
    <source>
        <dbReference type="ARBA" id="ARBA00023002"/>
    </source>
</evidence>
<gene>
    <name evidence="8" type="primary">bluB</name>
    <name evidence="8" type="ORF">BG20_I0081</name>
</gene>
<sequence length="246" mass="28406">MNKKKKNILELTEEFTDEEKKAFYKAIYSRRDVRSHFTSRIIKDDVIARILNAAHHAPSVGFSQPWNFILIKNITTKKKIKDSFEEEKNRSSKLVEEPKRSKYLSFKLEGILESPVNLCVTYDPSKFGPFVIGRSSIPEAGLYSVCCAIQNLWLAARTEGVGLGWVSILSNDILKEVLELPEHVVPIAYLCLGYVDEFAQKPDLETAGWLPRLDLKEVVYFEKWQDTKNVEWNQIQEMIKENLDYA</sequence>
<keyword evidence="6" id="KW-0520">NAD</keyword>
<dbReference type="FunFam" id="3.40.109.10:FF:000013">
    <property type="entry name" value="5,6-dimethylbenzimidazole synthase"/>
    <property type="match status" value="1"/>
</dbReference>
<evidence type="ECO:0000256" key="2">
    <source>
        <dbReference type="ARBA" id="ARBA00022643"/>
    </source>
</evidence>
<dbReference type="EC" id="1.16.8.1" evidence="8"/>
<keyword evidence="2" id="KW-0288">FMN</keyword>
<comment type="caution">
    <text evidence="8">The sequence shown here is derived from an EMBL/GenBank/DDBJ whole genome shotgun (WGS) entry which is preliminary data.</text>
</comment>
<keyword evidence="4" id="KW-0521">NADP</keyword>
<name>S2EBS8_9ARCH</name>
<evidence type="ECO:0000256" key="3">
    <source>
        <dbReference type="ARBA" id="ARBA00022741"/>
    </source>
</evidence>
<dbReference type="InterPro" id="IPR012825">
    <property type="entry name" value="BluB"/>
</dbReference>
<dbReference type="EMBL" id="AHJG01000010">
    <property type="protein sequence ID" value="EPA06796.1"/>
    <property type="molecule type" value="Genomic_DNA"/>
</dbReference>
<keyword evidence="3" id="KW-0547">Nucleotide-binding</keyword>
<evidence type="ECO:0000259" key="7">
    <source>
        <dbReference type="Pfam" id="PF00881"/>
    </source>
</evidence>
<reference evidence="8 9" key="1">
    <citation type="journal article" date="2012" name="J. Bacteriol.">
        <title>Genome Sequence of "Candidatus Nitrosoarchaeum limnia" BG20, a Low-Salinity Ammonia-Oxidizing Archaeon from the San Francisco Bay Estuary.</title>
        <authorList>
            <person name="Mosier A.C."/>
            <person name="Allen E.E."/>
            <person name="Kim M."/>
            <person name="Ferriera S."/>
            <person name="Francis C.A."/>
        </authorList>
    </citation>
    <scope>NUCLEOTIDE SEQUENCE [LARGE SCALE GENOMIC DNA]</scope>
    <source>
        <strain evidence="8 9">BG20</strain>
    </source>
</reference>
<evidence type="ECO:0000256" key="6">
    <source>
        <dbReference type="ARBA" id="ARBA00023027"/>
    </source>
</evidence>
<dbReference type="PATRIC" id="fig|859192.6.peg.132"/>
<dbReference type="AlphaFoldDB" id="S2EBS8"/>
<dbReference type="GO" id="GO:0000166">
    <property type="term" value="F:nucleotide binding"/>
    <property type="evidence" value="ECO:0007669"/>
    <property type="project" value="UniProtKB-KW"/>
</dbReference>
<dbReference type="Proteomes" id="UP000014065">
    <property type="component" value="Unassembled WGS sequence"/>
</dbReference>
<dbReference type="NCBIfam" id="TIGR02476">
    <property type="entry name" value="BluB"/>
    <property type="match status" value="1"/>
</dbReference>
<evidence type="ECO:0000256" key="1">
    <source>
        <dbReference type="ARBA" id="ARBA00022630"/>
    </source>
</evidence>
<evidence type="ECO:0000313" key="8">
    <source>
        <dbReference type="EMBL" id="EPA06796.1"/>
    </source>
</evidence>
<keyword evidence="5 8" id="KW-0560">Oxidoreductase</keyword>
<keyword evidence="1" id="KW-0285">Flavoprotein</keyword>
<evidence type="ECO:0000256" key="4">
    <source>
        <dbReference type="ARBA" id="ARBA00022857"/>
    </source>
</evidence>
<protein>
    <submittedName>
        <fullName evidence="8">Cob(II)yrinic acid a,c-diamide reductase</fullName>
        <ecNumber evidence="8">1.16.8.1</ecNumber>
    </submittedName>
</protein>
<organism evidence="8 9">
    <name type="scientific">Candidatus Nitrosarchaeum limnium BG20</name>
    <dbReference type="NCBI Taxonomy" id="859192"/>
    <lineage>
        <taxon>Archaea</taxon>
        <taxon>Nitrososphaerota</taxon>
        <taxon>Nitrososphaeria</taxon>
        <taxon>Nitrosopumilales</taxon>
        <taxon>Nitrosopumilaceae</taxon>
        <taxon>Nitrosarchaeum</taxon>
    </lineage>
</organism>
<evidence type="ECO:0000313" key="9">
    <source>
        <dbReference type="Proteomes" id="UP000014065"/>
    </source>
</evidence>